<dbReference type="InterPro" id="IPR045654">
    <property type="entry name" value="DUF6395"/>
</dbReference>
<dbReference type="EMBL" id="VTEU01000001">
    <property type="protein sequence ID" value="TYS61121.1"/>
    <property type="molecule type" value="Genomic_DNA"/>
</dbReference>
<dbReference type="Pfam" id="PF19932">
    <property type="entry name" value="DUF6395"/>
    <property type="match status" value="1"/>
</dbReference>
<accession>A0AA94WRJ2</accession>
<dbReference type="AlphaFoldDB" id="A0AA94WRJ2"/>
<sequence>MTIKFIPQAGDKNKVPKFNGSFKVTKEIIFNMQVCTIKLPQDWNLHSLHPDLLALAIASIILPFCGSRLEMPIGVSNQFHQEFFKNTKKRLYPINTSLKPRKAKKTAVPALCYSGGPDSTAAMLLLPPESKLFLIKKITPKEFLNKSLLNQTAALHACKILKEKGKNVHIIESNLEFVKNPAGYPTFLTEAVPALLLADYYNLDSIANGHTIEEGYQIGYSGYQDFIFSPFGMWSSLLEVVDMPYTLPTLGLSEVAALKLILLSEFKNDVQSCSRGGINKPCMNCIKCFRKLLLRKIILKEKITDKLLDQFFNMNSVQKILSSFYPHFGNVYCYITSKYIGDHKRMMALTIKTRGNQLDSGWMEKWYPEAGKHISNKYKHYVLEQIQKNVEVMNPNEISQMKNSYSVKYCSREK</sequence>
<dbReference type="RefSeq" id="WP_148964778.1">
    <property type="nucleotide sequence ID" value="NZ_JBNIKO010000005.1"/>
</dbReference>
<organism evidence="1 2">
    <name type="scientific">Sutcliffiella horikoshii</name>
    <dbReference type="NCBI Taxonomy" id="79883"/>
    <lineage>
        <taxon>Bacteria</taxon>
        <taxon>Bacillati</taxon>
        <taxon>Bacillota</taxon>
        <taxon>Bacilli</taxon>
        <taxon>Bacillales</taxon>
        <taxon>Bacillaceae</taxon>
        <taxon>Sutcliffiella</taxon>
    </lineage>
</organism>
<gene>
    <name evidence="1" type="ORF">FZC74_02270</name>
</gene>
<name>A0AA94WRJ2_9BACI</name>
<dbReference type="SUPFAM" id="SSF52402">
    <property type="entry name" value="Adenine nucleotide alpha hydrolases-like"/>
    <property type="match status" value="1"/>
</dbReference>
<reference evidence="1 2" key="1">
    <citation type="submission" date="2019-08" db="EMBL/GenBank/DDBJ databases">
        <title>Bacillus genomes from the desert of Cuatro Cienegas, Coahuila.</title>
        <authorList>
            <person name="Olmedo-Alvarez G."/>
        </authorList>
    </citation>
    <scope>NUCLEOTIDE SEQUENCE [LARGE SCALE GENOMIC DNA]</scope>
    <source>
        <strain evidence="1 2">CH88_3T</strain>
    </source>
</reference>
<comment type="caution">
    <text evidence="1">The sequence shown here is derived from an EMBL/GenBank/DDBJ whole genome shotgun (WGS) entry which is preliminary data.</text>
</comment>
<evidence type="ECO:0000313" key="2">
    <source>
        <dbReference type="Proteomes" id="UP000323393"/>
    </source>
</evidence>
<protein>
    <submittedName>
        <fullName evidence="1">Uncharacterized protein</fullName>
    </submittedName>
</protein>
<evidence type="ECO:0000313" key="1">
    <source>
        <dbReference type="EMBL" id="TYS61121.1"/>
    </source>
</evidence>
<proteinExistence type="predicted"/>
<dbReference type="Proteomes" id="UP000323393">
    <property type="component" value="Unassembled WGS sequence"/>
</dbReference>